<dbReference type="GO" id="GO:0005739">
    <property type="term" value="C:mitochondrion"/>
    <property type="evidence" value="ECO:0007669"/>
    <property type="project" value="TreeGrafter"/>
</dbReference>
<dbReference type="InterPro" id="IPR020843">
    <property type="entry name" value="ER"/>
</dbReference>
<dbReference type="SUPFAM" id="SSF51735">
    <property type="entry name" value="NAD(P)-binding Rossmann-fold domains"/>
    <property type="match status" value="1"/>
</dbReference>
<reference evidence="2" key="1">
    <citation type="submission" date="2023-07" db="EMBL/GenBank/DDBJ databases">
        <title>Chromosome-level genome assembly of Artemia franciscana.</title>
        <authorList>
            <person name="Jo E."/>
        </authorList>
    </citation>
    <scope>NUCLEOTIDE SEQUENCE</scope>
    <source>
        <tissue evidence="2">Whole body</tissue>
    </source>
</reference>
<accession>A0AA88IIM1</accession>
<comment type="caution">
    <text evidence="2">The sequence shown here is derived from an EMBL/GenBank/DDBJ whole genome shotgun (WGS) entry which is preliminary data.</text>
</comment>
<dbReference type="GO" id="GO:0016491">
    <property type="term" value="F:oxidoreductase activity"/>
    <property type="evidence" value="ECO:0007669"/>
    <property type="project" value="InterPro"/>
</dbReference>
<proteinExistence type="predicted"/>
<dbReference type="InterPro" id="IPR013154">
    <property type="entry name" value="ADH-like_N"/>
</dbReference>
<dbReference type="Pfam" id="PF00107">
    <property type="entry name" value="ADH_zinc_N"/>
    <property type="match status" value="1"/>
</dbReference>
<dbReference type="PANTHER" id="PTHR43677">
    <property type="entry name" value="SHORT-CHAIN DEHYDROGENASE/REDUCTASE"/>
    <property type="match status" value="1"/>
</dbReference>
<dbReference type="InterPro" id="IPR036291">
    <property type="entry name" value="NAD(P)-bd_dom_sf"/>
</dbReference>
<dbReference type="Proteomes" id="UP001187531">
    <property type="component" value="Unassembled WGS sequence"/>
</dbReference>
<evidence type="ECO:0000313" key="2">
    <source>
        <dbReference type="EMBL" id="KAK2722437.1"/>
    </source>
</evidence>
<dbReference type="InterPro" id="IPR011032">
    <property type="entry name" value="GroES-like_sf"/>
</dbReference>
<dbReference type="SUPFAM" id="SSF50129">
    <property type="entry name" value="GroES-like"/>
    <property type="match status" value="1"/>
</dbReference>
<organism evidence="2 3">
    <name type="scientific">Artemia franciscana</name>
    <name type="common">Brine shrimp</name>
    <name type="synonym">Artemia sanfranciscana</name>
    <dbReference type="NCBI Taxonomy" id="6661"/>
    <lineage>
        <taxon>Eukaryota</taxon>
        <taxon>Metazoa</taxon>
        <taxon>Ecdysozoa</taxon>
        <taxon>Arthropoda</taxon>
        <taxon>Crustacea</taxon>
        <taxon>Branchiopoda</taxon>
        <taxon>Anostraca</taxon>
        <taxon>Artemiidae</taxon>
        <taxon>Artemia</taxon>
    </lineage>
</organism>
<dbReference type="CDD" id="cd08241">
    <property type="entry name" value="QOR1"/>
    <property type="match status" value="1"/>
</dbReference>
<dbReference type="Pfam" id="PF08240">
    <property type="entry name" value="ADH_N"/>
    <property type="match status" value="1"/>
</dbReference>
<dbReference type="InterPro" id="IPR051397">
    <property type="entry name" value="Zn-ADH-like_protein"/>
</dbReference>
<dbReference type="Gene3D" id="3.40.50.720">
    <property type="entry name" value="NAD(P)-binding Rossmann-like Domain"/>
    <property type="match status" value="1"/>
</dbReference>
<dbReference type="SMART" id="SM00829">
    <property type="entry name" value="PKS_ER"/>
    <property type="match status" value="1"/>
</dbReference>
<name>A0AA88IIM1_ARTSF</name>
<dbReference type="PANTHER" id="PTHR43677:SF4">
    <property type="entry name" value="QUINONE OXIDOREDUCTASE-LIKE PROTEIN 2"/>
    <property type="match status" value="1"/>
</dbReference>
<gene>
    <name evidence="2" type="ORF">QYM36_002840</name>
</gene>
<dbReference type="InterPro" id="IPR013149">
    <property type="entry name" value="ADH-like_C"/>
</dbReference>
<evidence type="ECO:0000313" key="3">
    <source>
        <dbReference type="Proteomes" id="UP001187531"/>
    </source>
</evidence>
<dbReference type="EMBL" id="JAVRJZ010000005">
    <property type="protein sequence ID" value="KAK2722438.1"/>
    <property type="molecule type" value="Genomic_DNA"/>
</dbReference>
<protein>
    <recommendedName>
        <fullName evidence="1">Enoyl reductase (ER) domain-containing protein</fullName>
    </recommendedName>
</protein>
<evidence type="ECO:0000259" key="1">
    <source>
        <dbReference type="SMART" id="SM00829"/>
    </source>
</evidence>
<dbReference type="AlphaFoldDB" id="A0AA88IIM1"/>
<feature type="domain" description="Enoyl reductase (ER)" evidence="1">
    <location>
        <begin position="29"/>
        <end position="346"/>
    </location>
</feature>
<dbReference type="Gene3D" id="3.90.180.10">
    <property type="entry name" value="Medium-chain alcohol dehydrogenases, catalytic domain"/>
    <property type="match status" value="1"/>
</dbReference>
<dbReference type="EMBL" id="JAVRJZ010000005">
    <property type="protein sequence ID" value="KAK2722437.1"/>
    <property type="molecule type" value="Genomic_DNA"/>
</dbReference>
<keyword evidence="3" id="KW-1185">Reference proteome</keyword>
<sequence length="353" mass="38736">MSSFCQPVSRLVRKKAFLIQREYRAAIARSLGQPLIVEDISALEKVEDTEVIVNVEACGINASDILKCQGEYTEKQKLPFIPGFEVCGTVKQVGVKVEDFKPGDRVIGLNKEKLGGFAEECALDQSDVWPISKKVSFEEGAALLDTYATALLCLHRRAKITAKDTVLITAAAGGLGLAAVDLAANVYKAKVIGVCDTEEKASIVRDKGAFAALKFDPKHLRDKIKDYTGKKGIKIILDAVGGDLFKEALKYVTHEGKVIVAGFASRQIPQIMTSDLLPKSYSLIGVSLTHYRLADREVYRQVCNDVIELYQERLISPHVSKVFPLDEVNEAMEFIKLKKSTGKVVLSLAKNST</sequence>